<accession>A0A4C1SD39</accession>
<gene>
    <name evidence="1" type="ORF">EVAR_74338_1</name>
</gene>
<dbReference type="Proteomes" id="UP000299102">
    <property type="component" value="Unassembled WGS sequence"/>
</dbReference>
<evidence type="ECO:0000313" key="1">
    <source>
        <dbReference type="EMBL" id="GBO99994.1"/>
    </source>
</evidence>
<proteinExistence type="predicted"/>
<sequence length="265" mass="29139">MCQQVCSVLLNNTARAVACETESATKQKHQKCSKYTGPRVSVEKSFISDLGHPIDLRFRAKGLIPDLGSYLFQTLSVAIQRGNTAISIGTFSHIKLGQTSRVVLKLKAGRETGFIAVTRVEIESKTRIGGLKSVPGTEIKNSTGTRIESGIKIAVDSRIDPYKERKNIFHGHTIEAAGGNLFYIIIPNQYPYCPNLLSDIKRPDRRFAGSSSLRALHKHKACRRTPCLSVCRFPARFLFTLNCIKSNYGAVGDVCLGGIRLMPGL</sequence>
<keyword evidence="2" id="KW-1185">Reference proteome</keyword>
<comment type="caution">
    <text evidence="1">The sequence shown here is derived from an EMBL/GenBank/DDBJ whole genome shotgun (WGS) entry which is preliminary data.</text>
</comment>
<protein>
    <submittedName>
        <fullName evidence="1">Uncharacterized protein</fullName>
    </submittedName>
</protein>
<name>A0A4C1SD39_EUMVA</name>
<dbReference type="AlphaFoldDB" id="A0A4C1SD39"/>
<organism evidence="1 2">
    <name type="scientific">Eumeta variegata</name>
    <name type="common">Bagworm moth</name>
    <name type="synonym">Eumeta japonica</name>
    <dbReference type="NCBI Taxonomy" id="151549"/>
    <lineage>
        <taxon>Eukaryota</taxon>
        <taxon>Metazoa</taxon>
        <taxon>Ecdysozoa</taxon>
        <taxon>Arthropoda</taxon>
        <taxon>Hexapoda</taxon>
        <taxon>Insecta</taxon>
        <taxon>Pterygota</taxon>
        <taxon>Neoptera</taxon>
        <taxon>Endopterygota</taxon>
        <taxon>Lepidoptera</taxon>
        <taxon>Glossata</taxon>
        <taxon>Ditrysia</taxon>
        <taxon>Tineoidea</taxon>
        <taxon>Psychidae</taxon>
        <taxon>Oiketicinae</taxon>
        <taxon>Eumeta</taxon>
    </lineage>
</organism>
<dbReference type="EMBL" id="BGZK01000004">
    <property type="protein sequence ID" value="GBO99994.1"/>
    <property type="molecule type" value="Genomic_DNA"/>
</dbReference>
<evidence type="ECO:0000313" key="2">
    <source>
        <dbReference type="Proteomes" id="UP000299102"/>
    </source>
</evidence>
<reference evidence="1 2" key="1">
    <citation type="journal article" date="2019" name="Commun. Biol.">
        <title>The bagworm genome reveals a unique fibroin gene that provides high tensile strength.</title>
        <authorList>
            <person name="Kono N."/>
            <person name="Nakamura H."/>
            <person name="Ohtoshi R."/>
            <person name="Tomita M."/>
            <person name="Numata K."/>
            <person name="Arakawa K."/>
        </authorList>
    </citation>
    <scope>NUCLEOTIDE SEQUENCE [LARGE SCALE GENOMIC DNA]</scope>
</reference>